<evidence type="ECO:0000313" key="6">
    <source>
        <dbReference type="EMBL" id="MCP2732639.1"/>
    </source>
</evidence>
<evidence type="ECO:0000259" key="4">
    <source>
        <dbReference type="Pfam" id="PF21089"/>
    </source>
</evidence>
<gene>
    <name evidence="6" type="ORF">NJ959_29850</name>
</gene>
<dbReference type="PANTHER" id="PTHR43775">
    <property type="entry name" value="FATTY ACID SYNTHASE"/>
    <property type="match status" value="1"/>
</dbReference>
<proteinExistence type="predicted"/>
<dbReference type="Gene3D" id="3.10.129.10">
    <property type="entry name" value="Hotdog Thioesterase"/>
    <property type="match status" value="1"/>
</dbReference>
<dbReference type="GO" id="GO:0004312">
    <property type="term" value="F:fatty acid synthase activity"/>
    <property type="evidence" value="ECO:0007669"/>
    <property type="project" value="TreeGrafter"/>
</dbReference>
<dbReference type="EMBL" id="JAMZMM010000708">
    <property type="protein sequence ID" value="MCP2732639.1"/>
    <property type="molecule type" value="Genomic_DNA"/>
</dbReference>
<dbReference type="InterPro" id="IPR049552">
    <property type="entry name" value="PKS_DH_N"/>
</dbReference>
<keyword evidence="1" id="KW-0596">Phosphopantetheine</keyword>
<name>A0AAE3GY08_9CYAN</name>
<dbReference type="InterPro" id="IPR054514">
    <property type="entry name" value="RhiE-like_linker"/>
</dbReference>
<evidence type="ECO:0000256" key="1">
    <source>
        <dbReference type="ARBA" id="ARBA00022450"/>
    </source>
</evidence>
<evidence type="ECO:0000256" key="2">
    <source>
        <dbReference type="ARBA" id="ARBA00022553"/>
    </source>
</evidence>
<dbReference type="Pfam" id="PF22336">
    <property type="entry name" value="RhiE-like_linker"/>
    <property type="match status" value="1"/>
</dbReference>
<dbReference type="Proteomes" id="UP001204953">
    <property type="component" value="Unassembled WGS sequence"/>
</dbReference>
<dbReference type="PANTHER" id="PTHR43775:SF37">
    <property type="entry name" value="SI:DKEY-61P9.11"/>
    <property type="match status" value="1"/>
</dbReference>
<dbReference type="Gene3D" id="3.30.70.3290">
    <property type="match status" value="1"/>
</dbReference>
<feature type="region of interest" description="Disordered" evidence="3">
    <location>
        <begin position="301"/>
        <end position="338"/>
    </location>
</feature>
<feature type="non-terminal residue" evidence="6">
    <location>
        <position position="442"/>
    </location>
</feature>
<dbReference type="AlphaFoldDB" id="A0AAE3GY08"/>
<dbReference type="GO" id="GO:0006633">
    <property type="term" value="P:fatty acid biosynthetic process"/>
    <property type="evidence" value="ECO:0007669"/>
    <property type="project" value="TreeGrafter"/>
</dbReference>
<feature type="non-terminal residue" evidence="6">
    <location>
        <position position="1"/>
    </location>
</feature>
<comment type="caution">
    <text evidence="6">The sequence shown here is derived from an EMBL/GenBank/DDBJ whole genome shotgun (WGS) entry which is preliminary data.</text>
</comment>
<protein>
    <submittedName>
        <fullName evidence="6">Uncharacterized protein</fullName>
    </submittedName>
</protein>
<dbReference type="Pfam" id="PF21089">
    <property type="entry name" value="PKS_DH_N"/>
    <property type="match status" value="1"/>
</dbReference>
<evidence type="ECO:0000256" key="3">
    <source>
        <dbReference type="SAM" id="MobiDB-lite"/>
    </source>
</evidence>
<accession>A0AAE3GY08</accession>
<feature type="domain" description="Polyketide synthase dehydratase" evidence="4">
    <location>
        <begin position="200"/>
        <end position="296"/>
    </location>
</feature>
<sequence length="442" mass="47976">TNAHPVLQDAPLRERARVARPEHLAVLSARSAEQLRTQAERLLAHGQRQDDVALGDMAYTLQAGRKHFAHRLACVVPDQAALTVALTRWLAGTTSESVYVGELKDKSSRERAALKEYGQACVAACVDGGLPAAEYRQKLAVLADLYVQGYALDFAALLADGGYGRVSLPTYPFARQRYWVEAVPAVHAAEPLTGTRTTLHPLLHENTSDMYELRYSSVFDRGASSVEGGELASAAVLEMARAALELAGGWRVDETTTLSLADVVWETAVKIGSGPQRVHIGLYAQTDAVVEFEIFTETDAGPRAVPAHGRGERRQRPAAARTHDRRRRVARRVDVPAPPDGHPYALHSALLQQVVAAAQQRVAEPLVPQRLARLDVLAPMSAQVHAWLHERPPAADGSRHVDIALLDARARFRPSLIYLLLSPAPLTSASHPHLPPPPSASS</sequence>
<reference evidence="6" key="1">
    <citation type="submission" date="2022-06" db="EMBL/GenBank/DDBJ databases">
        <title>New cyanobacteria of genus Symplocastrum in benthos of Lake Baikal.</title>
        <authorList>
            <person name="Sorokovikova E."/>
            <person name="Tikhonova I."/>
            <person name="Krasnopeev A."/>
            <person name="Evseev P."/>
            <person name="Gladkikh A."/>
            <person name="Belykh O."/>
        </authorList>
    </citation>
    <scope>NUCLEOTIDE SEQUENCE</scope>
    <source>
        <strain evidence="6">BBK-W-15</strain>
    </source>
</reference>
<feature type="domain" description="RhiE-like KS-MAT linker" evidence="5">
    <location>
        <begin position="26"/>
        <end position="92"/>
    </location>
</feature>
<evidence type="ECO:0000313" key="7">
    <source>
        <dbReference type="Proteomes" id="UP001204953"/>
    </source>
</evidence>
<dbReference type="InterPro" id="IPR050091">
    <property type="entry name" value="PKS_NRPS_Biosynth_Enz"/>
</dbReference>
<keyword evidence="7" id="KW-1185">Reference proteome</keyword>
<organism evidence="6 7">
    <name type="scientific">Limnofasciculus baicalensis BBK-W-15</name>
    <dbReference type="NCBI Taxonomy" id="2699891"/>
    <lineage>
        <taxon>Bacteria</taxon>
        <taxon>Bacillati</taxon>
        <taxon>Cyanobacteriota</taxon>
        <taxon>Cyanophyceae</taxon>
        <taxon>Coleofasciculales</taxon>
        <taxon>Coleofasciculaceae</taxon>
        <taxon>Limnofasciculus</taxon>
        <taxon>Limnofasciculus baicalensis</taxon>
    </lineage>
</organism>
<keyword evidence="2" id="KW-0597">Phosphoprotein</keyword>
<evidence type="ECO:0000259" key="5">
    <source>
        <dbReference type="Pfam" id="PF22336"/>
    </source>
</evidence>